<protein>
    <recommendedName>
        <fullName evidence="12">Lamin</fullName>
    </recommendedName>
</protein>
<proteinExistence type="inferred from homology"/>
<evidence type="ECO:0000256" key="6">
    <source>
        <dbReference type="SAM" id="Coils"/>
    </source>
</evidence>
<dbReference type="PANTHER" id="PTHR45721:SF11">
    <property type="entry name" value="LAMIN DM0-RELATED"/>
    <property type="match status" value="1"/>
</dbReference>
<dbReference type="PROSITE" id="PS51842">
    <property type="entry name" value="IF_ROD_2"/>
    <property type="match status" value="1"/>
</dbReference>
<accession>A0AAE1GGY7</accession>
<dbReference type="PROSITE" id="PS00226">
    <property type="entry name" value="IF_ROD_1"/>
    <property type="match status" value="1"/>
</dbReference>
<comment type="similarity">
    <text evidence="5">Belongs to the intermediate filament family.</text>
</comment>
<dbReference type="SUPFAM" id="SSF64593">
    <property type="entry name" value="Intermediate filament protein, coiled coil region"/>
    <property type="match status" value="2"/>
</dbReference>
<organism evidence="10 11">
    <name type="scientific">Petrolisthes cinctipes</name>
    <name type="common">Flat porcelain crab</name>
    <dbReference type="NCBI Taxonomy" id="88211"/>
    <lineage>
        <taxon>Eukaryota</taxon>
        <taxon>Metazoa</taxon>
        <taxon>Ecdysozoa</taxon>
        <taxon>Arthropoda</taxon>
        <taxon>Crustacea</taxon>
        <taxon>Multicrustacea</taxon>
        <taxon>Malacostraca</taxon>
        <taxon>Eumalacostraca</taxon>
        <taxon>Eucarida</taxon>
        <taxon>Decapoda</taxon>
        <taxon>Pleocyemata</taxon>
        <taxon>Anomura</taxon>
        <taxon>Galatheoidea</taxon>
        <taxon>Porcellanidae</taxon>
        <taxon>Petrolisthes</taxon>
    </lineage>
</organism>
<dbReference type="Pfam" id="PF00932">
    <property type="entry name" value="LTD"/>
    <property type="match status" value="1"/>
</dbReference>
<dbReference type="InterPro" id="IPR001322">
    <property type="entry name" value="Lamin_tail_dom"/>
</dbReference>
<comment type="caution">
    <text evidence="10">The sequence shown here is derived from an EMBL/GenBank/DDBJ whole genome shotgun (WGS) entry which is preliminary data.</text>
</comment>
<comment type="subcellular location">
    <subcellularLocation>
        <location evidence="1">Nucleus</location>
    </subcellularLocation>
</comment>
<dbReference type="Proteomes" id="UP001286313">
    <property type="component" value="Unassembled WGS sequence"/>
</dbReference>
<dbReference type="Gene3D" id="1.20.5.1160">
    <property type="entry name" value="Vasodilator-stimulated phosphoprotein"/>
    <property type="match status" value="2"/>
</dbReference>
<evidence type="ECO:0000259" key="8">
    <source>
        <dbReference type="PROSITE" id="PS51841"/>
    </source>
</evidence>
<dbReference type="GO" id="GO:0005882">
    <property type="term" value="C:intermediate filament"/>
    <property type="evidence" value="ECO:0007669"/>
    <property type="project" value="UniProtKB-KW"/>
</dbReference>
<keyword evidence="11" id="KW-1185">Reference proteome</keyword>
<evidence type="ECO:0000256" key="1">
    <source>
        <dbReference type="ARBA" id="ARBA00004123"/>
    </source>
</evidence>
<dbReference type="SMART" id="SM01391">
    <property type="entry name" value="Filament"/>
    <property type="match status" value="1"/>
</dbReference>
<dbReference type="Gene3D" id="1.20.5.500">
    <property type="entry name" value="Single helix bin"/>
    <property type="match status" value="1"/>
</dbReference>
<evidence type="ECO:0000256" key="3">
    <source>
        <dbReference type="ARBA" id="ARBA00023054"/>
    </source>
</evidence>
<evidence type="ECO:0000313" key="11">
    <source>
        <dbReference type="Proteomes" id="UP001286313"/>
    </source>
</evidence>
<feature type="compositionally biased region" description="Polar residues" evidence="7">
    <location>
        <begin position="19"/>
        <end position="28"/>
    </location>
</feature>
<reference evidence="10" key="1">
    <citation type="submission" date="2023-10" db="EMBL/GenBank/DDBJ databases">
        <title>Genome assemblies of two species of porcelain crab, Petrolisthes cinctipes and Petrolisthes manimaculis (Anomura: Porcellanidae).</title>
        <authorList>
            <person name="Angst P."/>
        </authorList>
    </citation>
    <scope>NUCLEOTIDE SEQUENCE</scope>
    <source>
        <strain evidence="10">PB745_01</strain>
        <tissue evidence="10">Gill</tissue>
    </source>
</reference>
<dbReference type="SUPFAM" id="SSF74853">
    <property type="entry name" value="Lamin A/C globular tail domain"/>
    <property type="match status" value="1"/>
</dbReference>
<dbReference type="GO" id="GO:0007097">
    <property type="term" value="P:nuclear migration"/>
    <property type="evidence" value="ECO:0007669"/>
    <property type="project" value="TreeGrafter"/>
</dbReference>
<feature type="coiled-coil region" evidence="6">
    <location>
        <begin position="38"/>
        <end position="272"/>
    </location>
</feature>
<dbReference type="InterPro" id="IPR039008">
    <property type="entry name" value="IF_rod_dom"/>
</dbReference>
<dbReference type="InterPro" id="IPR018039">
    <property type="entry name" value="IF_conserved"/>
</dbReference>
<dbReference type="GO" id="GO:0031507">
    <property type="term" value="P:heterochromatin formation"/>
    <property type="evidence" value="ECO:0007669"/>
    <property type="project" value="TreeGrafter"/>
</dbReference>
<dbReference type="Gene3D" id="1.20.5.170">
    <property type="match status" value="1"/>
</dbReference>
<dbReference type="GO" id="GO:0090435">
    <property type="term" value="P:protein localization to nuclear envelope"/>
    <property type="evidence" value="ECO:0007669"/>
    <property type="project" value="TreeGrafter"/>
</dbReference>
<dbReference type="InterPro" id="IPR036415">
    <property type="entry name" value="Lamin_tail_dom_sf"/>
</dbReference>
<dbReference type="PANTHER" id="PTHR45721">
    <property type="entry name" value="LAMIN DM0-RELATED"/>
    <property type="match status" value="1"/>
</dbReference>
<keyword evidence="2 5" id="KW-0403">Intermediate filament</keyword>
<dbReference type="GO" id="GO:0005200">
    <property type="term" value="F:structural constituent of cytoskeleton"/>
    <property type="evidence" value="ECO:0007669"/>
    <property type="project" value="TreeGrafter"/>
</dbReference>
<feature type="domain" description="IF rod" evidence="9">
    <location>
        <begin position="34"/>
        <end position="390"/>
    </location>
</feature>
<gene>
    <name evidence="10" type="ORF">Pcinc_003640</name>
</gene>
<dbReference type="GO" id="GO:0005652">
    <property type="term" value="C:nuclear lamina"/>
    <property type="evidence" value="ECO:0007669"/>
    <property type="project" value="TreeGrafter"/>
</dbReference>
<name>A0AAE1GGY7_PETCI</name>
<dbReference type="GO" id="GO:0006998">
    <property type="term" value="P:nuclear envelope organization"/>
    <property type="evidence" value="ECO:0007669"/>
    <property type="project" value="TreeGrafter"/>
</dbReference>
<feature type="region of interest" description="Disordered" evidence="7">
    <location>
        <begin position="1"/>
        <end position="28"/>
    </location>
</feature>
<sequence>MSSSSADKTPKGEKAGKSPRSSPLSPTRISRLQEKVELQTLNDRLAAYIDRVRNLEVENSRLNLQVETIQESVTKEVVSMKGLYEQELSDARKLLDDTAREKAQLQIDVGKLRSDNEDLRLKLIRKERDLASTEKALSAAEGQVSDLATKLNASEAERKKLTSELRDLRDEVGRLSRQLAEAKKQLESETLMRVDLENRCQSLKEELQFKQQVYEQEVTETKKRKHVELSEIDGRLQSEYEAKLADALKELREQYEEQLLNNRNEVEILYETKIEELTKRDQRTTEDSEHLHSSLRDNKRRVQELSSRLSYLEATNSTLEQRVKDLEEQLESERDAHALEVASLREEILRLQNEMSLQLQEYQDLMDIKVALDMEIAAYRKLLEAEEARLNISVTKESKVGTRETPIRRTPLRAGKRKRGMARAEEEVTRSAFRSTARTTGDLEIEEDCPEGKFVKLRNKSQKDISIGGFQVIRKAGEAETVYKFHSKAKLPSGESVTIWSCDAEATHEPPTTLVMKNQKWAVADQMTTSLVSTSEPVTAYHYRLSATSSDPSMTQLLNIIADDFPDSQGPVLPDLRPYHPFRDGLTSFDGVVLYNNRVTIPQSLRY</sequence>
<evidence type="ECO:0000256" key="4">
    <source>
        <dbReference type="ARBA" id="ARBA00023242"/>
    </source>
</evidence>
<evidence type="ECO:0008006" key="12">
    <source>
        <dbReference type="Google" id="ProtNLM"/>
    </source>
</evidence>
<dbReference type="AlphaFoldDB" id="A0AAE1GGY7"/>
<evidence type="ECO:0000256" key="5">
    <source>
        <dbReference type="RuleBase" id="RU000685"/>
    </source>
</evidence>
<dbReference type="GO" id="GO:0051664">
    <property type="term" value="P:nuclear pore localization"/>
    <property type="evidence" value="ECO:0007669"/>
    <property type="project" value="TreeGrafter"/>
</dbReference>
<dbReference type="Gene3D" id="2.60.40.1260">
    <property type="entry name" value="Lamin Tail domain"/>
    <property type="match status" value="1"/>
</dbReference>
<evidence type="ECO:0000256" key="2">
    <source>
        <dbReference type="ARBA" id="ARBA00022754"/>
    </source>
</evidence>
<evidence type="ECO:0000313" key="10">
    <source>
        <dbReference type="EMBL" id="KAK3892515.1"/>
    </source>
</evidence>
<dbReference type="SUPFAM" id="SSF90257">
    <property type="entry name" value="Myosin rod fragments"/>
    <property type="match status" value="1"/>
</dbReference>
<evidence type="ECO:0000256" key="7">
    <source>
        <dbReference type="SAM" id="MobiDB-lite"/>
    </source>
</evidence>
<keyword evidence="3 6" id="KW-0175">Coiled coil</keyword>
<evidence type="ECO:0000259" key="9">
    <source>
        <dbReference type="PROSITE" id="PS51842"/>
    </source>
</evidence>
<keyword evidence="4" id="KW-0539">Nucleus</keyword>
<feature type="domain" description="LTD" evidence="8">
    <location>
        <begin position="429"/>
        <end position="547"/>
    </location>
</feature>
<feature type="coiled-coil region" evidence="6">
    <location>
        <begin position="302"/>
        <end position="361"/>
    </location>
</feature>
<dbReference type="PROSITE" id="PS51841">
    <property type="entry name" value="LTD"/>
    <property type="match status" value="1"/>
</dbReference>
<dbReference type="Pfam" id="PF00038">
    <property type="entry name" value="Filament"/>
    <property type="match status" value="1"/>
</dbReference>
<dbReference type="EMBL" id="JAWQEG010000258">
    <property type="protein sequence ID" value="KAK3892515.1"/>
    <property type="molecule type" value="Genomic_DNA"/>
</dbReference>